<dbReference type="InterPro" id="IPR015421">
    <property type="entry name" value="PyrdxlP-dep_Trfase_major"/>
</dbReference>
<keyword evidence="9" id="KW-1185">Reference proteome</keyword>
<evidence type="ECO:0000256" key="6">
    <source>
        <dbReference type="ARBA" id="ARBA00022898"/>
    </source>
</evidence>
<evidence type="ECO:0000313" key="9">
    <source>
        <dbReference type="Proteomes" id="UP000005095"/>
    </source>
</evidence>
<protein>
    <submittedName>
        <fullName evidence="8">Putative transcriptional regulator, GntR family</fullName>
    </submittedName>
</protein>
<dbReference type="EMBL" id="CM001555">
    <property type="protein sequence ID" value="EJG06213.1"/>
    <property type="molecule type" value="Genomic_DNA"/>
</dbReference>
<dbReference type="GO" id="GO:1901605">
    <property type="term" value="P:alpha-amino acid metabolic process"/>
    <property type="evidence" value="ECO:0007669"/>
    <property type="project" value="TreeGrafter"/>
</dbReference>
<dbReference type="Pfam" id="PF00155">
    <property type="entry name" value="Aminotran_1_2"/>
    <property type="match status" value="1"/>
</dbReference>
<name>J1AMZ3_9EURY</name>
<feature type="domain" description="Aminotransferase class I/classII large" evidence="7">
    <location>
        <begin position="55"/>
        <end position="396"/>
    </location>
</feature>
<dbReference type="InterPro" id="IPR004839">
    <property type="entry name" value="Aminotransferase_I/II_large"/>
</dbReference>
<gene>
    <name evidence="8" type="ORF">Metli_0241</name>
</gene>
<dbReference type="Proteomes" id="UP000005095">
    <property type="component" value="Chromosome"/>
</dbReference>
<dbReference type="InterPro" id="IPR015422">
    <property type="entry name" value="PyrdxlP-dep_Trfase_small"/>
</dbReference>
<comment type="similarity">
    <text evidence="2">Belongs to the class-I pyridoxal-phosphate-dependent aminotransferase family.</text>
</comment>
<dbReference type="InterPro" id="IPR050859">
    <property type="entry name" value="Class-I_PLP-dep_aminotransf"/>
</dbReference>
<comment type="cofactor">
    <cofactor evidence="1">
        <name>pyridoxal 5'-phosphate</name>
        <dbReference type="ChEBI" id="CHEBI:597326"/>
    </cofactor>
</comment>
<keyword evidence="6" id="KW-0663">Pyridoxal phosphate</keyword>
<proteinExistence type="inferred from homology"/>
<dbReference type="Gene3D" id="3.90.1150.10">
    <property type="entry name" value="Aspartate Aminotransferase, domain 1"/>
    <property type="match status" value="1"/>
</dbReference>
<reference evidence="8 9" key="1">
    <citation type="submission" date="2011-08" db="EMBL/GenBank/DDBJ databases">
        <title>The complete genome of Methanofollis liminatans DSM 4140.</title>
        <authorList>
            <consortium name="US DOE Joint Genome Institute (JGI-PGF)"/>
            <person name="Lucas S."/>
            <person name="Han J."/>
            <person name="Lapidus A."/>
            <person name="Bruce D."/>
            <person name="Goodwin L."/>
            <person name="Pitluck S."/>
            <person name="Peters L."/>
            <person name="Kyrpides N."/>
            <person name="Mavromatis K."/>
            <person name="Ivanova N."/>
            <person name="Mikhailova N."/>
            <person name="Lu M."/>
            <person name="Detter J.C."/>
            <person name="Tapia R."/>
            <person name="Han C."/>
            <person name="Land M."/>
            <person name="Hauser L."/>
            <person name="Markowitz V."/>
            <person name="Cheng J.-F."/>
            <person name="Hugenholtz P."/>
            <person name="Woyke T."/>
            <person name="Wu D."/>
            <person name="Spring S."/>
            <person name="Schuler E."/>
            <person name="Brambilla E."/>
            <person name="Klenk H.-P."/>
            <person name="Eisen J.A."/>
        </authorList>
    </citation>
    <scope>NUCLEOTIDE SEQUENCE [LARGE SCALE GENOMIC DNA]</scope>
    <source>
        <strain evidence="8 9">DSM 4140</strain>
    </source>
</reference>
<dbReference type="GO" id="GO:0008483">
    <property type="term" value="F:transaminase activity"/>
    <property type="evidence" value="ECO:0007669"/>
    <property type="project" value="UniProtKB-KW"/>
</dbReference>
<dbReference type="PANTHER" id="PTHR42790:SF19">
    <property type="entry name" value="KYNURENINE_ALPHA-AMINOADIPATE AMINOTRANSFERASE, MITOCHONDRIAL"/>
    <property type="match status" value="1"/>
</dbReference>
<evidence type="ECO:0000256" key="3">
    <source>
        <dbReference type="ARBA" id="ARBA00011738"/>
    </source>
</evidence>
<keyword evidence="5" id="KW-0808">Transferase</keyword>
<dbReference type="HOGENOM" id="CLU_017584_0_6_2"/>
<dbReference type="PANTHER" id="PTHR42790">
    <property type="entry name" value="AMINOTRANSFERASE"/>
    <property type="match status" value="1"/>
</dbReference>
<dbReference type="SUPFAM" id="SSF53383">
    <property type="entry name" value="PLP-dependent transferases"/>
    <property type="match status" value="1"/>
</dbReference>
<dbReference type="Gene3D" id="3.40.640.10">
    <property type="entry name" value="Type I PLP-dependent aspartate aminotransferase-like (Major domain)"/>
    <property type="match status" value="1"/>
</dbReference>
<evidence type="ECO:0000256" key="4">
    <source>
        <dbReference type="ARBA" id="ARBA00022576"/>
    </source>
</evidence>
<evidence type="ECO:0000313" key="8">
    <source>
        <dbReference type="EMBL" id="EJG06213.1"/>
    </source>
</evidence>
<evidence type="ECO:0000256" key="1">
    <source>
        <dbReference type="ARBA" id="ARBA00001933"/>
    </source>
</evidence>
<dbReference type="AlphaFoldDB" id="J1AMZ3"/>
<organism evidence="8 9">
    <name type="scientific">Methanofollis liminatans DSM 4140</name>
    <dbReference type="NCBI Taxonomy" id="28892"/>
    <lineage>
        <taxon>Archaea</taxon>
        <taxon>Methanobacteriati</taxon>
        <taxon>Methanobacteriota</taxon>
        <taxon>Stenosarchaea group</taxon>
        <taxon>Methanomicrobia</taxon>
        <taxon>Methanomicrobiales</taxon>
        <taxon>Methanomicrobiaceae</taxon>
        <taxon>Methanofollis</taxon>
    </lineage>
</organism>
<sequence length="404" mass="44451">MGIYGKTSDNVSMPYQFAARTRKTPRSFIREILKVTERPEIISFAGGLPDPALIAVKEIAEAARLVFESEGAAALQYATTEGYAPLREFVAGRYRRRLGLDASPDEILITSGSQQSLDLIGKVFIDAGEAVAIERPGYLGAIQAFSLYEPTFCPVPLGEDGPDTGALADLLQEKKIRLFYGVPNSQNPSGITWSEKKRREVAALLREAGAVFVEDDAYGELRFSGDPMTPVKKHLPEGTIMTGSFSKIAAPGMRLGWIYAEKEVIDLLTVAKQATDLHTPILTQRILARYLADNDIDAPIRRICETYRRRCDLMGGLIDDLFPEEVTHTRPDGGMFIWATLPAGISSLDLFERGLAENVAVLPGIPFYTDGGGTDTLRLNFSNATDERIEEGIRRLARVLRTYA</sequence>
<evidence type="ECO:0000256" key="2">
    <source>
        <dbReference type="ARBA" id="ARBA00007441"/>
    </source>
</evidence>
<dbReference type="FunFam" id="3.40.640.10:FF:000053">
    <property type="entry name" value="Aminotransferase, class I"/>
    <property type="match status" value="1"/>
</dbReference>
<comment type="subunit">
    <text evidence="3">Homodimer.</text>
</comment>
<keyword evidence="4" id="KW-0032">Aminotransferase</keyword>
<dbReference type="CDD" id="cd00609">
    <property type="entry name" value="AAT_like"/>
    <property type="match status" value="1"/>
</dbReference>
<dbReference type="GO" id="GO:0030170">
    <property type="term" value="F:pyridoxal phosphate binding"/>
    <property type="evidence" value="ECO:0007669"/>
    <property type="project" value="InterPro"/>
</dbReference>
<evidence type="ECO:0000259" key="7">
    <source>
        <dbReference type="Pfam" id="PF00155"/>
    </source>
</evidence>
<evidence type="ECO:0000256" key="5">
    <source>
        <dbReference type="ARBA" id="ARBA00022679"/>
    </source>
</evidence>
<dbReference type="STRING" id="28892.Metli_0241"/>
<accession>J1AMZ3</accession>
<dbReference type="InterPro" id="IPR015424">
    <property type="entry name" value="PyrdxlP-dep_Trfase"/>
</dbReference>